<keyword evidence="1" id="KW-0285">Flavoprotein</keyword>
<evidence type="ECO:0000313" key="7">
    <source>
        <dbReference type="Proteomes" id="UP000198802"/>
    </source>
</evidence>
<proteinExistence type="predicted"/>
<reference evidence="7" key="1">
    <citation type="submission" date="2015-11" db="EMBL/GenBank/DDBJ databases">
        <authorList>
            <person name="Varghese N."/>
        </authorList>
    </citation>
    <scope>NUCLEOTIDE SEQUENCE [LARGE SCALE GENOMIC DNA]</scope>
    <source>
        <strain evidence="7">DSM 45899</strain>
    </source>
</reference>
<evidence type="ECO:0000256" key="3">
    <source>
        <dbReference type="ARBA" id="ARBA00023002"/>
    </source>
</evidence>
<dbReference type="PANTHER" id="PTHR42847:SF4">
    <property type="entry name" value="ALKANESULFONATE MONOOXYGENASE-RELATED"/>
    <property type="match status" value="1"/>
</dbReference>
<evidence type="ECO:0000256" key="1">
    <source>
        <dbReference type="ARBA" id="ARBA00022630"/>
    </source>
</evidence>
<keyword evidence="3" id="KW-0560">Oxidoreductase</keyword>
<dbReference type="PANTHER" id="PTHR42847">
    <property type="entry name" value="ALKANESULFONATE MONOOXYGENASE"/>
    <property type="match status" value="1"/>
</dbReference>
<dbReference type="RefSeq" id="WP_091271874.1">
    <property type="nucleotide sequence ID" value="NZ_FAOZ01000002.1"/>
</dbReference>
<dbReference type="InterPro" id="IPR050172">
    <property type="entry name" value="SsuD_RutA_monooxygenase"/>
</dbReference>
<protein>
    <submittedName>
        <fullName evidence="6">Alkanesulfonate monooxygenase</fullName>
    </submittedName>
</protein>
<dbReference type="InterPro" id="IPR011251">
    <property type="entry name" value="Luciferase-like_dom"/>
</dbReference>
<feature type="domain" description="Luciferase-like" evidence="5">
    <location>
        <begin position="19"/>
        <end position="335"/>
    </location>
</feature>
<gene>
    <name evidence="6" type="ORF">Ga0074812_102464</name>
</gene>
<dbReference type="CDD" id="cd01094">
    <property type="entry name" value="Alkanesulfonate_monoxygenase"/>
    <property type="match status" value="1"/>
</dbReference>
<accession>A0A0S4QIS5</accession>
<dbReference type="Gene3D" id="3.20.20.30">
    <property type="entry name" value="Luciferase-like domain"/>
    <property type="match status" value="1"/>
</dbReference>
<sequence>MPVEFIGLIATRPGSEASSLTPGPVVDRDYTRRFAVAHEDAGFDRVLIGYSSGSVDNLQVAAYAAAHTERLGYLVAHRPGVVFPTVAARYFASLDHFSAGRVAIHIITGGSDAEQRRDGDYLSKDERYARTDEYLEIVRRTWTATEPFSHRGRYYQLEDQLAGVLPVQQPHPPIYFGGSSEAAYRVGGRHADVFALWGEPLAETAQQIAAVNAAAAAAGRDTPPRISVSFRPILGATEELAWERAHQILASTRANVGKAARYFKEFRGFTGNRDAPQNVGSQRLLAAAAKGELHDRALWTPLAAAVGGGGNSTALVGTPETVAAALLDYVDIGVTTLLIRGYDPLDDAIDYGRHLLPLVRAEVARRDRGEAAQRDDVAPVPAALAAAATSAGGGTPDTTEL</sequence>
<evidence type="ECO:0000256" key="4">
    <source>
        <dbReference type="ARBA" id="ARBA00023033"/>
    </source>
</evidence>
<keyword evidence="2" id="KW-0288">FMN</keyword>
<keyword evidence="4 6" id="KW-0503">Monooxygenase</keyword>
<organism evidence="6 7">
    <name type="scientific">Parafrankia irregularis</name>
    <dbReference type="NCBI Taxonomy" id="795642"/>
    <lineage>
        <taxon>Bacteria</taxon>
        <taxon>Bacillati</taxon>
        <taxon>Actinomycetota</taxon>
        <taxon>Actinomycetes</taxon>
        <taxon>Frankiales</taxon>
        <taxon>Frankiaceae</taxon>
        <taxon>Parafrankia</taxon>
    </lineage>
</organism>
<dbReference type="SUPFAM" id="SSF51679">
    <property type="entry name" value="Bacterial luciferase-like"/>
    <property type="match status" value="1"/>
</dbReference>
<dbReference type="GO" id="GO:0016705">
    <property type="term" value="F:oxidoreductase activity, acting on paired donors, with incorporation or reduction of molecular oxygen"/>
    <property type="evidence" value="ECO:0007669"/>
    <property type="project" value="InterPro"/>
</dbReference>
<keyword evidence="7" id="KW-1185">Reference proteome</keyword>
<dbReference type="Proteomes" id="UP000198802">
    <property type="component" value="Unassembled WGS sequence"/>
</dbReference>
<dbReference type="GO" id="GO:0004497">
    <property type="term" value="F:monooxygenase activity"/>
    <property type="evidence" value="ECO:0007669"/>
    <property type="project" value="UniProtKB-KW"/>
</dbReference>
<dbReference type="Pfam" id="PF00296">
    <property type="entry name" value="Bac_luciferase"/>
    <property type="match status" value="1"/>
</dbReference>
<name>A0A0S4QIS5_9ACTN</name>
<dbReference type="AlphaFoldDB" id="A0A0S4QIS5"/>
<evidence type="ECO:0000259" key="5">
    <source>
        <dbReference type="Pfam" id="PF00296"/>
    </source>
</evidence>
<evidence type="ECO:0000256" key="2">
    <source>
        <dbReference type="ARBA" id="ARBA00022643"/>
    </source>
</evidence>
<dbReference type="InterPro" id="IPR036661">
    <property type="entry name" value="Luciferase-like_sf"/>
</dbReference>
<dbReference type="EMBL" id="FAOZ01000002">
    <property type="protein sequence ID" value="CUU54454.1"/>
    <property type="molecule type" value="Genomic_DNA"/>
</dbReference>
<evidence type="ECO:0000313" key="6">
    <source>
        <dbReference type="EMBL" id="CUU54454.1"/>
    </source>
</evidence>